<organism evidence="1 2">
    <name type="scientific">Polarella glacialis</name>
    <name type="common">Dinoflagellate</name>
    <dbReference type="NCBI Taxonomy" id="89957"/>
    <lineage>
        <taxon>Eukaryota</taxon>
        <taxon>Sar</taxon>
        <taxon>Alveolata</taxon>
        <taxon>Dinophyceae</taxon>
        <taxon>Suessiales</taxon>
        <taxon>Suessiaceae</taxon>
        <taxon>Polarella</taxon>
    </lineage>
</organism>
<evidence type="ECO:0000313" key="2">
    <source>
        <dbReference type="Proteomes" id="UP000654075"/>
    </source>
</evidence>
<proteinExistence type="predicted"/>
<dbReference type="Pfam" id="PF13759">
    <property type="entry name" value="2OG-FeII_Oxy_5"/>
    <property type="match status" value="1"/>
</dbReference>
<comment type="caution">
    <text evidence="1">The sequence shown here is derived from an EMBL/GenBank/DDBJ whole genome shotgun (WGS) entry which is preliminary data.</text>
</comment>
<protein>
    <submittedName>
        <fullName evidence="1">Uncharacterized protein</fullName>
    </submittedName>
</protein>
<name>A0A813FDA4_POLGL</name>
<dbReference type="SUPFAM" id="SSF51197">
    <property type="entry name" value="Clavaminate synthase-like"/>
    <property type="match status" value="1"/>
</dbReference>
<reference evidence="1" key="1">
    <citation type="submission" date="2021-02" db="EMBL/GenBank/DDBJ databases">
        <authorList>
            <person name="Dougan E. K."/>
            <person name="Rhodes N."/>
            <person name="Thang M."/>
            <person name="Chan C."/>
        </authorList>
    </citation>
    <scope>NUCLEOTIDE SEQUENCE</scope>
</reference>
<keyword evidence="2" id="KW-1185">Reference proteome</keyword>
<accession>A0A813FDA4</accession>
<dbReference type="OrthoDB" id="193301at2759"/>
<dbReference type="EMBL" id="CAJNNV010025016">
    <property type="protein sequence ID" value="CAE8611262.1"/>
    <property type="molecule type" value="Genomic_DNA"/>
</dbReference>
<dbReference type="Proteomes" id="UP000654075">
    <property type="component" value="Unassembled WGS sequence"/>
</dbReference>
<gene>
    <name evidence="1" type="ORF">PGLA1383_LOCUS29065</name>
</gene>
<dbReference type="InterPro" id="IPR012668">
    <property type="entry name" value="CHP02466"/>
</dbReference>
<evidence type="ECO:0000313" key="1">
    <source>
        <dbReference type="EMBL" id="CAE8611262.1"/>
    </source>
</evidence>
<sequence>MLLALGACNASTDAVSRHNGLWAVPVSRHRVPPDLIAALKPVILGLAKRSPGVRKSNRGGWHSASSALLGASEPLRSALLAAAGDYVQRVSAAAAASGGARLTGEVRLRLLGVWANVNSQGHSNVAHTHPGLLSGALYVAPGTSRGGGTELCLSDPRYLPADEGESSWRRSCSSLEQLDSAGGVGLEGLLAGDLVLFPSWLQHHVPPHKGDELRISVSFNVAADVLDPSGPLRLRAEGSETLLQDAPELVEMVELFGSDAMHQSAPDKDRWPELTDWLEVDTSSEASPTEGSDNSWRCRCSSALAASSDSRGRFGGVRRASGVALPRVGGATSFAELSPAALWDRCRARAAGKLHAIGTRAAPFAGSEWVISRISRARWQGAALALRSKARRGGGRSC</sequence>
<dbReference type="AlphaFoldDB" id="A0A813FDA4"/>
<dbReference type="Gene3D" id="2.60.120.620">
    <property type="entry name" value="q2cbj1_9rhob like domain"/>
    <property type="match status" value="1"/>
</dbReference>